<dbReference type="Pfam" id="PF00156">
    <property type="entry name" value="Pribosyltran"/>
    <property type="match status" value="1"/>
</dbReference>
<dbReference type="AlphaFoldDB" id="A0A218P0E6"/>
<dbReference type="KEGG" id="tce:A3L02_01920"/>
<dbReference type="InterPro" id="IPR000836">
    <property type="entry name" value="PRTase_dom"/>
</dbReference>
<dbReference type="Gene3D" id="3.40.50.2020">
    <property type="match status" value="1"/>
</dbReference>
<keyword evidence="1 4" id="KW-0328">Glycosyltransferase</keyword>
<name>A0A218P0E6_THECE</name>
<evidence type="ECO:0000259" key="3">
    <source>
        <dbReference type="Pfam" id="PF00156"/>
    </source>
</evidence>
<evidence type="ECO:0000256" key="1">
    <source>
        <dbReference type="ARBA" id="ARBA00022676"/>
    </source>
</evidence>
<sequence>MDKIYLTWWQVDRAIFALADHLREYGPDVIVGVARGGLIPAVRLSHVLGDVEVRVIDVKFYKDIEERMERPVITIPLHGSLEGKRVVVVDDVSDTGKTLEVVIDEVRKKGASDVKVACLSMKPWTKVVPDFYVFRTDKWVVFPWEEFPVVVRE</sequence>
<dbReference type="CDD" id="cd06223">
    <property type="entry name" value="PRTases_typeI"/>
    <property type="match status" value="1"/>
</dbReference>
<dbReference type="Proteomes" id="UP000197156">
    <property type="component" value="Chromosome"/>
</dbReference>
<dbReference type="SUPFAM" id="SSF53271">
    <property type="entry name" value="PRTase-like"/>
    <property type="match status" value="1"/>
</dbReference>
<dbReference type="OrthoDB" id="4952at2157"/>
<dbReference type="RefSeq" id="WP_088862367.1">
    <property type="nucleotide sequence ID" value="NZ_CP014854.1"/>
</dbReference>
<proteinExistence type="predicted"/>
<dbReference type="PANTHER" id="PTHR43363:SF1">
    <property type="entry name" value="HYPOXANTHINE-GUANINE PHOSPHORIBOSYLTRANSFERASE"/>
    <property type="match status" value="1"/>
</dbReference>
<evidence type="ECO:0000313" key="4">
    <source>
        <dbReference type="EMBL" id="ASI98407.1"/>
    </source>
</evidence>
<dbReference type="GeneID" id="33323469"/>
<dbReference type="PANTHER" id="PTHR43363">
    <property type="entry name" value="HYPOXANTHINE PHOSPHORIBOSYLTRANSFERASE"/>
    <property type="match status" value="1"/>
</dbReference>
<gene>
    <name evidence="4" type="ORF">A3L02_01920</name>
</gene>
<evidence type="ECO:0000313" key="5">
    <source>
        <dbReference type="Proteomes" id="UP000197156"/>
    </source>
</evidence>
<dbReference type="EMBL" id="CP014854">
    <property type="protein sequence ID" value="ASI98407.1"/>
    <property type="molecule type" value="Genomic_DNA"/>
</dbReference>
<protein>
    <submittedName>
        <fullName evidence="4">Xanthine phosphoribosyltransferase</fullName>
    </submittedName>
</protein>
<dbReference type="GO" id="GO:0016757">
    <property type="term" value="F:glycosyltransferase activity"/>
    <property type="evidence" value="ECO:0007669"/>
    <property type="project" value="UniProtKB-KW"/>
</dbReference>
<keyword evidence="5" id="KW-1185">Reference proteome</keyword>
<evidence type="ECO:0000256" key="2">
    <source>
        <dbReference type="ARBA" id="ARBA00022679"/>
    </source>
</evidence>
<reference evidence="4 5" key="1">
    <citation type="submission" date="2016-03" db="EMBL/GenBank/DDBJ databases">
        <title>Complete genome sequence of Thermococcus celer.</title>
        <authorList>
            <person name="Oger P.M."/>
        </authorList>
    </citation>
    <scope>NUCLEOTIDE SEQUENCE [LARGE SCALE GENOMIC DNA]</scope>
    <source>
        <strain evidence="4 5">Vu 13</strain>
    </source>
</reference>
<feature type="domain" description="Phosphoribosyltransferase" evidence="3">
    <location>
        <begin position="15"/>
        <end position="145"/>
    </location>
</feature>
<keyword evidence="2 4" id="KW-0808">Transferase</keyword>
<dbReference type="InterPro" id="IPR029057">
    <property type="entry name" value="PRTase-like"/>
</dbReference>
<organism evidence="4 5">
    <name type="scientific">Thermococcus celer Vu 13 = JCM 8558</name>
    <dbReference type="NCBI Taxonomy" id="1293037"/>
    <lineage>
        <taxon>Archaea</taxon>
        <taxon>Methanobacteriati</taxon>
        <taxon>Methanobacteriota</taxon>
        <taxon>Thermococci</taxon>
        <taxon>Thermococcales</taxon>
        <taxon>Thermococcaceae</taxon>
        <taxon>Thermococcus</taxon>
    </lineage>
</organism>
<accession>A0A218P0E6</accession>